<dbReference type="AlphaFoldDB" id="A0A4C1ZJ14"/>
<evidence type="ECO:0000313" key="2">
    <source>
        <dbReference type="Proteomes" id="UP000299102"/>
    </source>
</evidence>
<dbReference type="PROSITE" id="PS51257">
    <property type="entry name" value="PROKAR_LIPOPROTEIN"/>
    <property type="match status" value="1"/>
</dbReference>
<protein>
    <submittedName>
        <fullName evidence="1">Uncharacterized protein</fullName>
    </submittedName>
</protein>
<sequence>MAGLPKLCVATPWGVACRCDRVEIIQKVAPRSGPVKAAIIILDSSVNVEEDQTFIDENVTAAVITIGKCRINVVLVYLEGDRPIDPYLKSALSSGLTKSF</sequence>
<accession>A0A4C1ZJ14</accession>
<dbReference type="EMBL" id="BGZK01001823">
    <property type="protein sequence ID" value="GBP86899.1"/>
    <property type="molecule type" value="Genomic_DNA"/>
</dbReference>
<comment type="caution">
    <text evidence="1">The sequence shown here is derived from an EMBL/GenBank/DDBJ whole genome shotgun (WGS) entry which is preliminary data.</text>
</comment>
<name>A0A4C1ZJ14_EUMVA</name>
<proteinExistence type="predicted"/>
<organism evidence="1 2">
    <name type="scientific">Eumeta variegata</name>
    <name type="common">Bagworm moth</name>
    <name type="synonym">Eumeta japonica</name>
    <dbReference type="NCBI Taxonomy" id="151549"/>
    <lineage>
        <taxon>Eukaryota</taxon>
        <taxon>Metazoa</taxon>
        <taxon>Ecdysozoa</taxon>
        <taxon>Arthropoda</taxon>
        <taxon>Hexapoda</taxon>
        <taxon>Insecta</taxon>
        <taxon>Pterygota</taxon>
        <taxon>Neoptera</taxon>
        <taxon>Endopterygota</taxon>
        <taxon>Lepidoptera</taxon>
        <taxon>Glossata</taxon>
        <taxon>Ditrysia</taxon>
        <taxon>Tineoidea</taxon>
        <taxon>Psychidae</taxon>
        <taxon>Oiketicinae</taxon>
        <taxon>Eumeta</taxon>
    </lineage>
</organism>
<gene>
    <name evidence="1" type="ORF">EVAR_53099_1</name>
</gene>
<reference evidence="1 2" key="1">
    <citation type="journal article" date="2019" name="Commun. Biol.">
        <title>The bagworm genome reveals a unique fibroin gene that provides high tensile strength.</title>
        <authorList>
            <person name="Kono N."/>
            <person name="Nakamura H."/>
            <person name="Ohtoshi R."/>
            <person name="Tomita M."/>
            <person name="Numata K."/>
            <person name="Arakawa K."/>
        </authorList>
    </citation>
    <scope>NUCLEOTIDE SEQUENCE [LARGE SCALE GENOMIC DNA]</scope>
</reference>
<keyword evidence="2" id="KW-1185">Reference proteome</keyword>
<dbReference type="OrthoDB" id="411871at2759"/>
<dbReference type="Proteomes" id="UP000299102">
    <property type="component" value="Unassembled WGS sequence"/>
</dbReference>
<evidence type="ECO:0000313" key="1">
    <source>
        <dbReference type="EMBL" id="GBP86899.1"/>
    </source>
</evidence>